<organism evidence="1 2">
    <name type="scientific">Fimbriiglobus ruber</name>
    <dbReference type="NCBI Taxonomy" id="1908690"/>
    <lineage>
        <taxon>Bacteria</taxon>
        <taxon>Pseudomonadati</taxon>
        <taxon>Planctomycetota</taxon>
        <taxon>Planctomycetia</taxon>
        <taxon>Gemmatales</taxon>
        <taxon>Gemmataceae</taxon>
        <taxon>Fimbriiglobus</taxon>
    </lineage>
</organism>
<evidence type="ECO:0000313" key="2">
    <source>
        <dbReference type="Proteomes" id="UP000214646"/>
    </source>
</evidence>
<gene>
    <name evidence="1" type="ORF">FRUB_07412</name>
</gene>
<dbReference type="AlphaFoldDB" id="A0A225D9Z8"/>
<reference evidence="2" key="1">
    <citation type="submission" date="2017-06" db="EMBL/GenBank/DDBJ databases">
        <title>Genome analysis of Fimbriiglobus ruber SP5, the first member of the order Planctomycetales with confirmed chitinolytic capability.</title>
        <authorList>
            <person name="Ravin N.V."/>
            <person name="Rakitin A.L."/>
            <person name="Ivanova A.A."/>
            <person name="Beletsky A.V."/>
            <person name="Kulichevskaya I.S."/>
            <person name="Mardanov A.V."/>
            <person name="Dedysh S.N."/>
        </authorList>
    </citation>
    <scope>NUCLEOTIDE SEQUENCE [LARGE SCALE GENOMIC DNA]</scope>
    <source>
        <strain evidence="2">SP5</strain>
    </source>
</reference>
<accession>A0A225D9Z8</accession>
<sequence>MVTLCKAITERSVNSGEIKVTYLAQQSPDSRESVALLSPY</sequence>
<dbReference type="Proteomes" id="UP000214646">
    <property type="component" value="Unassembled WGS sequence"/>
</dbReference>
<comment type="caution">
    <text evidence="1">The sequence shown here is derived from an EMBL/GenBank/DDBJ whole genome shotgun (WGS) entry which is preliminary data.</text>
</comment>
<keyword evidence="2" id="KW-1185">Reference proteome</keyword>
<name>A0A225D9Z8_9BACT</name>
<proteinExistence type="predicted"/>
<evidence type="ECO:0000313" key="1">
    <source>
        <dbReference type="EMBL" id="OWK38292.1"/>
    </source>
</evidence>
<dbReference type="EMBL" id="NIDE01000014">
    <property type="protein sequence ID" value="OWK38292.1"/>
    <property type="molecule type" value="Genomic_DNA"/>
</dbReference>
<protein>
    <submittedName>
        <fullName evidence="1">Uncharacterized protein</fullName>
    </submittedName>
</protein>